<dbReference type="EMBL" id="JALLAZ020001839">
    <property type="protein sequence ID" value="KAL3762002.1"/>
    <property type="molecule type" value="Genomic_DNA"/>
</dbReference>
<evidence type="ECO:0000256" key="1">
    <source>
        <dbReference type="ARBA" id="ARBA00005460"/>
    </source>
</evidence>
<comment type="similarity">
    <text evidence="1">Belongs to the proteasome subunit S2 family.</text>
</comment>
<evidence type="ECO:0000313" key="7">
    <source>
        <dbReference type="EMBL" id="KAL3762002.1"/>
    </source>
</evidence>
<evidence type="ECO:0000256" key="4">
    <source>
        <dbReference type="SAM" id="MobiDB-lite"/>
    </source>
</evidence>
<dbReference type="Pfam" id="PF01851">
    <property type="entry name" value="PC_rep"/>
    <property type="match status" value="1"/>
</dbReference>
<protein>
    <recommendedName>
        <fullName evidence="9">26S proteasome non-ATPase regulatory subunit 2 homolog</fullName>
    </recommendedName>
</protein>
<dbReference type="InterPro" id="IPR016024">
    <property type="entry name" value="ARM-type_fold"/>
</dbReference>
<organism evidence="7 8">
    <name type="scientific">Stephanodiscus triporus</name>
    <dbReference type="NCBI Taxonomy" id="2934178"/>
    <lineage>
        <taxon>Eukaryota</taxon>
        <taxon>Sar</taxon>
        <taxon>Stramenopiles</taxon>
        <taxon>Ochrophyta</taxon>
        <taxon>Bacillariophyta</taxon>
        <taxon>Coscinodiscophyceae</taxon>
        <taxon>Thalassiosirophycidae</taxon>
        <taxon>Stephanodiscales</taxon>
        <taxon>Stephanodiscaceae</taxon>
        <taxon>Stephanodiscus</taxon>
    </lineage>
</organism>
<evidence type="ECO:0000259" key="6">
    <source>
        <dbReference type="Pfam" id="PF18051"/>
    </source>
</evidence>
<name>A0ABD3MEH8_9STRA</name>
<gene>
    <name evidence="7" type="ORF">ACHAW5_008226</name>
</gene>
<dbReference type="InterPro" id="IPR002015">
    <property type="entry name" value="Proteasome/cyclosome_rpt"/>
</dbReference>
<dbReference type="PIRSF" id="PIRSF015965">
    <property type="entry name" value="26S_Psome_Rpn1"/>
    <property type="match status" value="1"/>
</dbReference>
<dbReference type="InterPro" id="IPR040892">
    <property type="entry name" value="RPN1_N"/>
</dbReference>
<evidence type="ECO:0000256" key="3">
    <source>
        <dbReference type="ARBA" id="ARBA00022942"/>
    </source>
</evidence>
<dbReference type="Pfam" id="PF17781">
    <property type="entry name" value="RPN1_RPN2_N"/>
    <property type="match status" value="1"/>
</dbReference>
<dbReference type="AlphaFoldDB" id="A0ABD3MEH8"/>
<dbReference type="SUPFAM" id="SSF48371">
    <property type="entry name" value="ARM repeat"/>
    <property type="match status" value="1"/>
</dbReference>
<evidence type="ECO:0000259" key="5">
    <source>
        <dbReference type="Pfam" id="PF17781"/>
    </source>
</evidence>
<dbReference type="Proteomes" id="UP001530315">
    <property type="component" value="Unassembled WGS sequence"/>
</dbReference>
<proteinExistence type="inferred from homology"/>
<dbReference type="Gene3D" id="1.25.10.10">
    <property type="entry name" value="Leucine-rich Repeat Variant"/>
    <property type="match status" value="1"/>
</dbReference>
<evidence type="ECO:0000256" key="2">
    <source>
        <dbReference type="ARBA" id="ARBA00022737"/>
    </source>
</evidence>
<accession>A0ABD3MEH8</accession>
<feature type="region of interest" description="Disordered" evidence="4">
    <location>
        <begin position="1"/>
        <end position="59"/>
    </location>
</feature>
<evidence type="ECO:0008006" key="9">
    <source>
        <dbReference type="Google" id="ProtNLM"/>
    </source>
</evidence>
<feature type="domain" description="RPN1 N-terminal" evidence="5">
    <location>
        <begin position="83"/>
        <end position="404"/>
    </location>
</feature>
<sequence length="949" mass="103809">MAPKDDDKPLELMAETETKRKGANGKKDDKKRSGKGKDGKKNDNGDMIDDSNAMSEEDRQLKERLETCVSTLINESNEAAVTPAIRLKAIDVIVAELRSATSSMTSVPKPLKFLRPKFDVLKGYYGSIAEDKGVEGDREMVYLRARLGDVLAVLAMTLGKHEERESLKFKLQGTKDYDLLVTLGDAASQDDLGSWGHEFVRSLAGEIGQEYNARVVAGADPAEDGPFADLLAMVDVIVPFNVAHNSEAEAVDLLIEVQRLKKVLDLDSIDEKNYRRVCMYLIKTADFMSDPDDYTEVLESAYELFVKQSQYFDALRVALRMGNEDVIPSLFSQCSDDKLMRKQMCLLLARQRINYVVKEDDDGSAEELNELIGNEKLSEEFLKVAQDLDVMDPKTPEDIYKSHLAETGGFSRRRDAGNAGVDSARANLASTYVNAFVNAGFGQDKLMTPDNEWLYKNKDHGMMAASASLGLIQLWNVEEGLAQIDKFLYSSEEYVKAGAALAVGILSSGVRNDADPTVALLDEHINGDSHIMKCAACTGLGIAYAGSAREDVMELLLPIVEQESAGPATMLEVSLAGLALGMIFVGKCDDAAGGTIVQRLMEASDEELDHSHAKFLCVGLGLLFLGRMEKADAMIEALKTIEHKISKFAAIVLETFAYAGSGNVLRVQEMLHQCAEHLEEDAAHQMAAVIGIGLITMGEPVGAEMALRSFEHLLHYCELPVKRAVPLALGVLNISNPDFSVIDQLSRMSHDPDTEISQNAILIMGLTSAGTNNSRVAGLLRQLSEFYSKEAGHVFCVRIAQAMLHMGKGLMTLNPMHSDRMITSGPALGGILTLIFSCLDLKSTLLDKTHYLLYYLTCAMNPRMLITVNEDLSWRPVTVRVGQAVDTVGQAGKPKTITGFQTHTTPVLISAKERAELGTEEVLSVSSVLEGIVILKDNPDYEAPESSHK</sequence>
<keyword evidence="3" id="KW-0647">Proteasome</keyword>
<dbReference type="GO" id="GO:0000502">
    <property type="term" value="C:proteasome complex"/>
    <property type="evidence" value="ECO:0007669"/>
    <property type="project" value="UniProtKB-KW"/>
</dbReference>
<comment type="caution">
    <text evidence="7">The sequence shown here is derived from an EMBL/GenBank/DDBJ whole genome shotgun (WGS) entry which is preliminary data.</text>
</comment>
<feature type="compositionally biased region" description="Basic and acidic residues" evidence="4">
    <location>
        <begin position="1"/>
        <end position="44"/>
    </location>
</feature>
<reference evidence="7 8" key="1">
    <citation type="submission" date="2024-10" db="EMBL/GenBank/DDBJ databases">
        <title>Updated reference genomes for cyclostephanoid diatoms.</title>
        <authorList>
            <person name="Roberts W.R."/>
            <person name="Alverson A.J."/>
        </authorList>
    </citation>
    <scope>NUCLEOTIDE SEQUENCE [LARGE SCALE GENOMIC DNA]</scope>
    <source>
        <strain evidence="7 8">AJA276-08</strain>
    </source>
</reference>
<dbReference type="PANTHER" id="PTHR10943:SF1">
    <property type="entry name" value="26S PROTEASOME NON-ATPASE REGULATORY SUBUNIT 2"/>
    <property type="match status" value="1"/>
</dbReference>
<dbReference type="InterPro" id="IPR011989">
    <property type="entry name" value="ARM-like"/>
</dbReference>
<keyword evidence="8" id="KW-1185">Reference proteome</keyword>
<feature type="domain" description="26S proteasome non-ATPase regulatory subunit RPN1 C-terminal" evidence="6">
    <location>
        <begin position="888"/>
        <end position="941"/>
    </location>
</feature>
<keyword evidence="2" id="KW-0677">Repeat</keyword>
<evidence type="ECO:0000313" key="8">
    <source>
        <dbReference type="Proteomes" id="UP001530315"/>
    </source>
</evidence>
<dbReference type="Pfam" id="PF18051">
    <property type="entry name" value="RPN1_C"/>
    <property type="match status" value="1"/>
</dbReference>
<dbReference type="InterPro" id="IPR016643">
    <property type="entry name" value="26S_Psome_Rpn1"/>
</dbReference>
<dbReference type="InterPro" id="IPR041433">
    <property type="entry name" value="RPN1_C"/>
</dbReference>
<dbReference type="PANTHER" id="PTHR10943">
    <property type="entry name" value="26S PROTEASOME NON-ATPASE REGULATORY SUBUNIT"/>
    <property type="match status" value="1"/>
</dbReference>
<dbReference type="FunFam" id="1.25.10.10:FF:000026">
    <property type="entry name" value="26S proteasome non-ATPase regulatory subunit 2"/>
    <property type="match status" value="1"/>
</dbReference>